<evidence type="ECO:0008006" key="2">
    <source>
        <dbReference type="Google" id="ProtNLM"/>
    </source>
</evidence>
<gene>
    <name evidence="1" type="ORF">LCGC14_0842090</name>
</gene>
<accession>A0A0F9PCS5</accession>
<sequence length="147" mass="16716">MATNRCIYMGIGGPTNSLEVLYVGLSTRPNTRFNNHHALQAQNIKQFYIGEITTSGLPGRRRKKVPTDLDATEHALIAYLRPELNVRRKSTLPEDCVSVFSRFFGKNNWEKPKPTPYFFPPVIAFNTYSGEWHPEREDITDAADKAS</sequence>
<name>A0A0F9PCS5_9ZZZZ</name>
<dbReference type="EMBL" id="LAZR01002471">
    <property type="protein sequence ID" value="KKN29635.1"/>
    <property type="molecule type" value="Genomic_DNA"/>
</dbReference>
<protein>
    <recommendedName>
        <fullName evidence="2">GIY-YIG domain-containing protein</fullName>
    </recommendedName>
</protein>
<comment type="caution">
    <text evidence="1">The sequence shown here is derived from an EMBL/GenBank/DDBJ whole genome shotgun (WGS) entry which is preliminary data.</text>
</comment>
<evidence type="ECO:0000313" key="1">
    <source>
        <dbReference type="EMBL" id="KKN29635.1"/>
    </source>
</evidence>
<proteinExistence type="predicted"/>
<reference evidence="1" key="1">
    <citation type="journal article" date="2015" name="Nature">
        <title>Complex archaea that bridge the gap between prokaryotes and eukaryotes.</title>
        <authorList>
            <person name="Spang A."/>
            <person name="Saw J.H."/>
            <person name="Jorgensen S.L."/>
            <person name="Zaremba-Niedzwiedzka K."/>
            <person name="Martijn J."/>
            <person name="Lind A.E."/>
            <person name="van Eijk R."/>
            <person name="Schleper C."/>
            <person name="Guy L."/>
            <person name="Ettema T.J."/>
        </authorList>
    </citation>
    <scope>NUCLEOTIDE SEQUENCE</scope>
</reference>
<dbReference type="AlphaFoldDB" id="A0A0F9PCS5"/>
<organism evidence="1">
    <name type="scientific">marine sediment metagenome</name>
    <dbReference type="NCBI Taxonomy" id="412755"/>
    <lineage>
        <taxon>unclassified sequences</taxon>
        <taxon>metagenomes</taxon>
        <taxon>ecological metagenomes</taxon>
    </lineage>
</organism>